<accession>A0A379C2V8</accession>
<dbReference type="PANTHER" id="PTHR30006">
    <property type="entry name" value="THIAMINE-BINDING PERIPLASMIC PROTEIN-RELATED"/>
    <property type="match status" value="1"/>
</dbReference>
<dbReference type="AlphaFoldDB" id="A0A379C2V8"/>
<dbReference type="GO" id="GO:0015888">
    <property type="term" value="P:thiamine transport"/>
    <property type="evidence" value="ECO:0007669"/>
    <property type="project" value="TreeGrafter"/>
</dbReference>
<organism evidence="3 4">
    <name type="scientific">Peptoniphilus lacrimalis</name>
    <dbReference type="NCBI Taxonomy" id="33031"/>
    <lineage>
        <taxon>Bacteria</taxon>
        <taxon>Bacillati</taxon>
        <taxon>Bacillota</taxon>
        <taxon>Tissierellia</taxon>
        <taxon>Tissierellales</taxon>
        <taxon>Peptoniphilaceae</taxon>
        <taxon>Peptoniphilus</taxon>
    </lineage>
</organism>
<dbReference type="SUPFAM" id="SSF53850">
    <property type="entry name" value="Periplasmic binding protein-like II"/>
    <property type="match status" value="1"/>
</dbReference>
<evidence type="ECO:0000259" key="2">
    <source>
        <dbReference type="Pfam" id="PF08984"/>
    </source>
</evidence>
<keyword evidence="1" id="KW-0732">Signal</keyword>
<dbReference type="InterPro" id="IPR038062">
    <property type="entry name" value="ScdA-like_N_sf"/>
</dbReference>
<dbReference type="SUPFAM" id="SSF140683">
    <property type="entry name" value="SP0561-like"/>
    <property type="match status" value="1"/>
</dbReference>
<reference evidence="3 4" key="1">
    <citation type="submission" date="2018-06" db="EMBL/GenBank/DDBJ databases">
        <authorList>
            <consortium name="Pathogen Informatics"/>
            <person name="Doyle S."/>
        </authorList>
    </citation>
    <scope>NUCLEOTIDE SEQUENCE [LARGE SCALE GENOMIC DNA]</scope>
    <source>
        <strain evidence="3 4">NCTC13149</strain>
    </source>
</reference>
<dbReference type="OrthoDB" id="9766989at2"/>
<dbReference type="Pfam" id="PF13343">
    <property type="entry name" value="SBP_bac_6"/>
    <property type="match status" value="1"/>
</dbReference>
<dbReference type="Gene3D" id="3.40.190.10">
    <property type="entry name" value="Periplasmic binding protein-like II"/>
    <property type="match status" value="2"/>
</dbReference>
<evidence type="ECO:0000313" key="4">
    <source>
        <dbReference type="Proteomes" id="UP000255517"/>
    </source>
</evidence>
<gene>
    <name evidence="3" type="ORF">NCTC13149_00220</name>
</gene>
<dbReference type="Proteomes" id="UP000255517">
    <property type="component" value="Unassembled WGS sequence"/>
</dbReference>
<proteinExistence type="predicted"/>
<dbReference type="GO" id="GO:0030975">
    <property type="term" value="F:thiamine binding"/>
    <property type="evidence" value="ECO:0007669"/>
    <property type="project" value="TreeGrafter"/>
</dbReference>
<dbReference type="EMBL" id="UGSZ01000001">
    <property type="protein sequence ID" value="SUB56449.1"/>
    <property type="molecule type" value="Genomic_DNA"/>
</dbReference>
<dbReference type="Pfam" id="PF08984">
    <property type="entry name" value="DUF1858"/>
    <property type="match status" value="1"/>
</dbReference>
<dbReference type="GO" id="GO:0030976">
    <property type="term" value="F:thiamine pyrophosphate binding"/>
    <property type="evidence" value="ECO:0007669"/>
    <property type="project" value="TreeGrafter"/>
</dbReference>
<evidence type="ECO:0000313" key="3">
    <source>
        <dbReference type="EMBL" id="SUB56449.1"/>
    </source>
</evidence>
<dbReference type="Gene3D" id="1.10.3910.10">
    <property type="entry name" value="SP0561-like"/>
    <property type="match status" value="1"/>
</dbReference>
<feature type="domain" description="DUF1858" evidence="2">
    <location>
        <begin position="2"/>
        <end position="57"/>
    </location>
</feature>
<dbReference type="InterPro" id="IPR015077">
    <property type="entry name" value="DUF1858"/>
</dbReference>
<name>A0A379C2V8_9FIRM</name>
<sequence length="382" mass="43513">MDINQTVYKLCTQNKDLRDFLISKGFNNLSSDTMFNTMAKMIKLKDALKLKNIDAEIFQEEYKSFSSKVIENENFENKDSKYTIEGAVPCPIRVPLMESLKDFSTGKDIDIDFDLRSANLGMDFVFDKFKNKKKLPDLITTAGFELILDDKIYEEVKKSYTDCNIPINDDFIKRGVDLKDPEGIFHILGIVPAVFIVNKELLGSRKMPNSWEDLLSGEFENSITIPVADLDMYNAILITIYAKFGLDGVKKLKDGFFSKLHPAQMVKADRNNAACISICPYFFATMISSDSLKLVWPKEGAVISPIFMTAKKESLKNVKDAIDYFTSKKVGQIFSFNGKFPSTVVGIDNNLSEDQKFLWAGWEMLNNKREKLKSQISQYFDL</sequence>
<evidence type="ECO:0000256" key="1">
    <source>
        <dbReference type="ARBA" id="ARBA00022729"/>
    </source>
</evidence>
<protein>
    <submittedName>
        <fullName evidence="3">Domain of uncharacterized function (DUF1858)</fullName>
    </submittedName>
</protein>
<dbReference type="RefSeq" id="WP_019034629.1">
    <property type="nucleotide sequence ID" value="NZ_UGSZ01000001.1"/>
</dbReference>
<dbReference type="GO" id="GO:0030288">
    <property type="term" value="C:outer membrane-bounded periplasmic space"/>
    <property type="evidence" value="ECO:0007669"/>
    <property type="project" value="TreeGrafter"/>
</dbReference>
<dbReference type="STRING" id="1122949.GCA_000378725_00789"/>
<dbReference type="PANTHER" id="PTHR30006:SF2">
    <property type="entry name" value="ABC TRANSPORTER SUBSTRATE-BINDING PROTEIN"/>
    <property type="match status" value="1"/>
</dbReference>